<evidence type="ECO:0000256" key="3">
    <source>
        <dbReference type="ARBA" id="ARBA00022679"/>
    </source>
</evidence>
<feature type="region of interest" description="Disordered" evidence="7">
    <location>
        <begin position="414"/>
        <end position="472"/>
    </location>
</feature>
<dbReference type="GO" id="GO:0004674">
    <property type="term" value="F:protein serine/threonine kinase activity"/>
    <property type="evidence" value="ECO:0007669"/>
    <property type="project" value="UniProtKB-KW"/>
</dbReference>
<evidence type="ECO:0000256" key="1">
    <source>
        <dbReference type="ARBA" id="ARBA00006485"/>
    </source>
</evidence>
<dbReference type="VEuPathDB" id="TriTrypDB:TM35_000231540"/>
<evidence type="ECO:0000256" key="6">
    <source>
        <dbReference type="ARBA" id="ARBA00022840"/>
    </source>
</evidence>
<dbReference type="PROSITE" id="PS50011">
    <property type="entry name" value="PROTEIN_KINASE_DOM"/>
    <property type="match status" value="1"/>
</dbReference>
<dbReference type="GeneID" id="39987174"/>
<feature type="compositionally biased region" description="Low complexity" evidence="7">
    <location>
        <begin position="22"/>
        <end position="42"/>
    </location>
</feature>
<dbReference type="GO" id="GO:0005524">
    <property type="term" value="F:ATP binding"/>
    <property type="evidence" value="ECO:0007669"/>
    <property type="project" value="UniProtKB-KW"/>
</dbReference>
<comment type="similarity">
    <text evidence="1">Belongs to the protein kinase superfamily. CMGC Ser/Thr protein kinase family. CDC2/CDKX subfamily.</text>
</comment>
<reference evidence="9 10" key="1">
    <citation type="submission" date="2017-03" db="EMBL/GenBank/DDBJ databases">
        <title>An alternative strategy for trypanosome survival in the mammalian bloodstream revealed through genome and transcriptome analysis of the ubiquitous bovine parasite Trypanosoma (Megatrypanum) theileri.</title>
        <authorList>
            <person name="Kelly S."/>
            <person name="Ivens A."/>
            <person name="Mott A."/>
            <person name="O'Neill E."/>
            <person name="Emms D."/>
            <person name="Macleod O."/>
            <person name="Voorheis P."/>
            <person name="Matthews J."/>
            <person name="Matthews K."/>
            <person name="Carrington M."/>
        </authorList>
    </citation>
    <scope>NUCLEOTIDE SEQUENCE [LARGE SCALE GENOMIC DNA]</scope>
    <source>
        <strain evidence="9">Edinburgh</strain>
    </source>
</reference>
<dbReference type="Gene3D" id="1.10.510.10">
    <property type="entry name" value="Transferase(Phosphotransferase) domain 1"/>
    <property type="match status" value="1"/>
</dbReference>
<dbReference type="Gene3D" id="3.30.200.20">
    <property type="entry name" value="Phosphorylase Kinase, domain 1"/>
    <property type="match status" value="1"/>
</dbReference>
<sequence>MSEHLRRRIEALKSRKATTEDSVASLSSTAVSAPISTGPTNTTTTATATATAIAAGTSSTSTAAAAAVPSTTFSPPPLSSTSTGKTAASIPISNLPPAFVSPHTAVVKYRDTVKDPLCAKFTTRHAVKLLETVLRSHKNNTKRRKRERSSDIDNDTEIQEGKEQQEEEEEEKEQNDGDHMVEIKNTNKENLVSNVDSYTSTVISYFLPEVAEKCFIFSEETELKEEEDTNKGSSLCSHSTITGGINRCRKDFGHILVSGKRRLPCRSVEEYEPRARIAQGVYGVVISAVETPSSIMNTSGGKSNNNNNNNNKEEVKYALKQVKKQWLEESRIGFPPYLLREFDLLLRLRHPNIVRAREVVIQEKRQEATKPTRVIVAGGVGGGIGVEGGNMNSHTMKDAVTLQEMTDLVLNEKNNNNMINGNSTNNHNNNNNNNNNNSNNNNNGNNNSNNNNNNGNNNNSNNNSNRNGKNNGILISNQEKVNTDGIQSRHQGTDEWKTVYLVMEYCPYDLKSFLSLHNEKGVYLHLSSRNKHPDARKNFLSRVKCIMQQLFQALSFLHEHRILHRDIKTSNILISPQGIVKLCDFGLGRLYTEGQELTANVVTLIYRAPELHFGVRDYSHKMDVWSLACIMAELFLKLPLFPAEEETKHFAAICDVIGIPTEETFSGLYKMPELARIMRTLTRFNRVNTLRQVFEKSRHAGASTLPESGFDLLQRILRWNPLDRLSAREALEHPFFYEDPLPCEPAELLKPMPTAMISTSSISTTISTTTVGDGKRDVAVVMTQQGGNTVGESNHHHHQQQEQQQPPPTASLQKTEGIDRNEGMAIPPPPPTTTTTTHHTNTTTRTTTDICSHSSTAVMNAGGLLSEEKPEHALSSGESGTIKDTTRPNDLNDAQREMRQNSMEENNQISGFNSPSEY</sequence>
<dbReference type="InterPro" id="IPR008271">
    <property type="entry name" value="Ser/Thr_kinase_AS"/>
</dbReference>
<evidence type="ECO:0000313" key="10">
    <source>
        <dbReference type="Proteomes" id="UP000192257"/>
    </source>
</evidence>
<evidence type="ECO:0000256" key="4">
    <source>
        <dbReference type="ARBA" id="ARBA00022741"/>
    </source>
</evidence>
<proteinExistence type="inferred from homology"/>
<keyword evidence="6" id="KW-0067">ATP-binding</keyword>
<feature type="compositionally biased region" description="Polar residues" evidence="7">
    <location>
        <begin position="900"/>
        <end position="918"/>
    </location>
</feature>
<evidence type="ECO:0000313" key="9">
    <source>
        <dbReference type="EMBL" id="ORC87183.1"/>
    </source>
</evidence>
<dbReference type="FunFam" id="1.10.510.10:FF:000624">
    <property type="entry name" value="Mitogen-activated protein kinase"/>
    <property type="match status" value="1"/>
</dbReference>
<dbReference type="STRING" id="67003.A0A1X0NRR9"/>
<keyword evidence="2" id="KW-0723">Serine/threonine-protein kinase</keyword>
<dbReference type="OrthoDB" id="273318at2759"/>
<feature type="domain" description="Protein kinase" evidence="8">
    <location>
        <begin position="271"/>
        <end position="736"/>
    </location>
</feature>
<dbReference type="GO" id="GO:0007346">
    <property type="term" value="P:regulation of mitotic cell cycle"/>
    <property type="evidence" value="ECO:0007669"/>
    <property type="project" value="TreeGrafter"/>
</dbReference>
<keyword evidence="3" id="KW-0808">Transferase</keyword>
<evidence type="ECO:0000256" key="5">
    <source>
        <dbReference type="ARBA" id="ARBA00022777"/>
    </source>
</evidence>
<evidence type="ECO:0000256" key="7">
    <source>
        <dbReference type="SAM" id="MobiDB-lite"/>
    </source>
</evidence>
<name>A0A1X0NRR9_9TRYP</name>
<keyword evidence="4" id="KW-0547">Nucleotide-binding</keyword>
<feature type="region of interest" description="Disordered" evidence="7">
    <location>
        <begin position="868"/>
        <end position="918"/>
    </location>
</feature>
<dbReference type="AlphaFoldDB" id="A0A1X0NRR9"/>
<keyword evidence="5" id="KW-0418">Kinase</keyword>
<feature type="region of interest" description="Disordered" evidence="7">
    <location>
        <begin position="787"/>
        <end position="854"/>
    </location>
</feature>
<accession>A0A1X0NRR9</accession>
<dbReference type="SUPFAM" id="SSF56112">
    <property type="entry name" value="Protein kinase-like (PK-like)"/>
    <property type="match status" value="1"/>
</dbReference>
<dbReference type="RefSeq" id="XP_028881249.1">
    <property type="nucleotide sequence ID" value="XM_029027394.1"/>
</dbReference>
<feature type="compositionally biased region" description="Low complexity" evidence="7">
    <location>
        <begin position="833"/>
        <end position="848"/>
    </location>
</feature>
<evidence type="ECO:0000259" key="8">
    <source>
        <dbReference type="PROSITE" id="PS50011"/>
    </source>
</evidence>
<dbReference type="PANTHER" id="PTHR24056:SF107">
    <property type="entry name" value="CYCLIN-DEPENDENT KINASE 11A-RELATED"/>
    <property type="match status" value="1"/>
</dbReference>
<dbReference type="Proteomes" id="UP000192257">
    <property type="component" value="Unassembled WGS sequence"/>
</dbReference>
<feature type="region of interest" description="Disordered" evidence="7">
    <location>
        <begin position="1"/>
        <end position="42"/>
    </location>
</feature>
<keyword evidence="10" id="KW-1185">Reference proteome</keyword>
<feature type="compositionally biased region" description="Basic and acidic residues" evidence="7">
    <location>
        <begin position="1"/>
        <end position="19"/>
    </location>
</feature>
<dbReference type="InterPro" id="IPR011009">
    <property type="entry name" value="Kinase-like_dom_sf"/>
</dbReference>
<feature type="region of interest" description="Disordered" evidence="7">
    <location>
        <begin position="138"/>
        <end position="179"/>
    </location>
</feature>
<comment type="caution">
    <text evidence="9">The sequence shown here is derived from an EMBL/GenBank/DDBJ whole genome shotgun (WGS) entry which is preliminary data.</text>
</comment>
<evidence type="ECO:0000256" key="2">
    <source>
        <dbReference type="ARBA" id="ARBA00022527"/>
    </source>
</evidence>
<dbReference type="SMART" id="SM00220">
    <property type="entry name" value="S_TKc"/>
    <property type="match status" value="1"/>
</dbReference>
<dbReference type="InterPro" id="IPR000719">
    <property type="entry name" value="Prot_kinase_dom"/>
</dbReference>
<dbReference type="EMBL" id="NBCO01000023">
    <property type="protein sequence ID" value="ORC87183.1"/>
    <property type="molecule type" value="Genomic_DNA"/>
</dbReference>
<dbReference type="Pfam" id="PF00069">
    <property type="entry name" value="Pkinase"/>
    <property type="match status" value="1"/>
</dbReference>
<dbReference type="PROSITE" id="PS00108">
    <property type="entry name" value="PROTEIN_KINASE_ST"/>
    <property type="match status" value="1"/>
</dbReference>
<dbReference type="PANTHER" id="PTHR24056">
    <property type="entry name" value="CELL DIVISION PROTEIN KINASE"/>
    <property type="match status" value="1"/>
</dbReference>
<dbReference type="GO" id="GO:0005634">
    <property type="term" value="C:nucleus"/>
    <property type="evidence" value="ECO:0007669"/>
    <property type="project" value="TreeGrafter"/>
</dbReference>
<organism evidence="9 10">
    <name type="scientific">Trypanosoma theileri</name>
    <dbReference type="NCBI Taxonomy" id="67003"/>
    <lineage>
        <taxon>Eukaryota</taxon>
        <taxon>Discoba</taxon>
        <taxon>Euglenozoa</taxon>
        <taxon>Kinetoplastea</taxon>
        <taxon>Metakinetoplastina</taxon>
        <taxon>Trypanosomatida</taxon>
        <taxon>Trypanosomatidae</taxon>
        <taxon>Trypanosoma</taxon>
    </lineage>
</organism>
<protein>
    <recommendedName>
        <fullName evidence="8">Protein kinase domain-containing protein</fullName>
    </recommendedName>
</protein>
<gene>
    <name evidence="9" type="ORF">TM35_000231540</name>
</gene>
<feature type="compositionally biased region" description="Basic residues" evidence="7">
    <location>
        <begin position="138"/>
        <end position="147"/>
    </location>
</feature>
<dbReference type="InterPro" id="IPR050108">
    <property type="entry name" value="CDK"/>
</dbReference>